<feature type="transmembrane region" description="Helical" evidence="16">
    <location>
        <begin position="298"/>
        <end position="320"/>
    </location>
</feature>
<dbReference type="Pfam" id="PF02302">
    <property type="entry name" value="PTS_IIB"/>
    <property type="match status" value="1"/>
</dbReference>
<dbReference type="InterPro" id="IPR003352">
    <property type="entry name" value="PTS_EIIC"/>
</dbReference>
<evidence type="ECO:0000256" key="13">
    <source>
        <dbReference type="ARBA" id="ARBA00022989"/>
    </source>
</evidence>
<evidence type="ECO:0000256" key="8">
    <source>
        <dbReference type="ARBA" id="ARBA00022553"/>
    </source>
</evidence>
<dbReference type="RefSeq" id="WP_194414156.1">
    <property type="nucleotide sequence ID" value="NZ_BAABKZ010000002.1"/>
</dbReference>
<keyword evidence="20" id="KW-1185">Reference proteome</keyword>
<organism evidence="19 20">
    <name type="scientific">Microbacterium yannicii</name>
    <dbReference type="NCBI Taxonomy" id="671622"/>
    <lineage>
        <taxon>Bacteria</taxon>
        <taxon>Bacillati</taxon>
        <taxon>Actinomycetota</taxon>
        <taxon>Actinomycetes</taxon>
        <taxon>Micrococcales</taxon>
        <taxon>Microbacteriaceae</taxon>
        <taxon>Microbacterium</taxon>
    </lineage>
</organism>
<protein>
    <recommendedName>
        <fullName evidence="5">PTS system mannitol-specific EIICB component</fullName>
        <ecNumber evidence="4">2.7.1.197</ecNumber>
    </recommendedName>
    <alternativeName>
        <fullName evidence="15">EIICB-Mtl</fullName>
    </alternativeName>
</protein>
<evidence type="ECO:0000256" key="9">
    <source>
        <dbReference type="ARBA" id="ARBA00022597"/>
    </source>
</evidence>
<evidence type="ECO:0000313" key="20">
    <source>
        <dbReference type="Proteomes" id="UP001501407"/>
    </source>
</evidence>
<sequence length="520" mass="54202">MTTASVPASGTNKARVGVQRFGTFLSGMIMPNIPALIAWGIFTAFFIEVGWTPNADLATIVGPFIHYLLPIIIAYTGGNIVYGVRGGVVASIGVMGAIAGSDFLIAQINADLPADNQLGQVHMFIGAMIMAPLSAYTMKWLDSLWEGKIKAGFEMLVNMFSAGIWGFVMAIVGFYPIAWLVNGLMQILSSGVNWLVDMNLLPLTSIIIEPAKVLFLNNAINHGVLTPLGIQQAADAPNNASILFLLEANPGPGVGLLLAFTFFGIGAARASAPGAAVIQFFGGIHEVYFPYALMKPMVILALIAGGATGVTTNMLLGGALRAPAAPGSIFAVLAQTATGSYFAVILSVILAAAVTFVLTALILRASRKRDLEAMAATDDAFGAAITQTEAAKGKSSDALSGLRGGAATGPDGGIEPATMTEREIKNIVFACDAGMGSSAMGASVLRNKIKKAGIEDVTVVNKAIAALDASADLVITQNQLTDRARQKTPGSVHVSVDNFMNSPRYDEVVDLVRAQHQDGA</sequence>
<feature type="transmembrane region" description="Helical" evidence="16">
    <location>
        <begin position="21"/>
        <end position="45"/>
    </location>
</feature>
<evidence type="ECO:0000256" key="11">
    <source>
        <dbReference type="ARBA" id="ARBA00022683"/>
    </source>
</evidence>
<keyword evidence="7" id="KW-1003">Cell membrane</keyword>
<dbReference type="Proteomes" id="UP001501407">
    <property type="component" value="Unassembled WGS sequence"/>
</dbReference>
<dbReference type="InterPro" id="IPR013011">
    <property type="entry name" value="PTS_EIIB_2"/>
</dbReference>
<feature type="transmembrane region" description="Helical" evidence="16">
    <location>
        <begin position="159"/>
        <end position="181"/>
    </location>
</feature>
<evidence type="ECO:0000259" key="17">
    <source>
        <dbReference type="PROSITE" id="PS51099"/>
    </source>
</evidence>
<evidence type="ECO:0000259" key="18">
    <source>
        <dbReference type="PROSITE" id="PS51104"/>
    </source>
</evidence>
<comment type="caution">
    <text evidence="19">The sequence shown here is derived from an EMBL/GenBank/DDBJ whole genome shotgun (WGS) entry which is preliminary data.</text>
</comment>
<keyword evidence="8" id="KW-0597">Phosphoprotein</keyword>
<evidence type="ECO:0000256" key="10">
    <source>
        <dbReference type="ARBA" id="ARBA00022679"/>
    </source>
</evidence>
<evidence type="ECO:0000256" key="12">
    <source>
        <dbReference type="ARBA" id="ARBA00022692"/>
    </source>
</evidence>
<feature type="transmembrane region" description="Helical" evidence="16">
    <location>
        <begin position="57"/>
        <end position="76"/>
    </location>
</feature>
<feature type="transmembrane region" description="Helical" evidence="16">
    <location>
        <begin position="120"/>
        <end position="138"/>
    </location>
</feature>
<evidence type="ECO:0000256" key="2">
    <source>
        <dbReference type="ARBA" id="ARBA00002434"/>
    </source>
</evidence>
<evidence type="ECO:0000256" key="15">
    <source>
        <dbReference type="ARBA" id="ARBA00033349"/>
    </source>
</evidence>
<reference evidence="20" key="1">
    <citation type="journal article" date="2019" name="Int. J. Syst. Evol. Microbiol.">
        <title>The Global Catalogue of Microorganisms (GCM) 10K type strain sequencing project: providing services to taxonomists for standard genome sequencing and annotation.</title>
        <authorList>
            <consortium name="The Broad Institute Genomics Platform"/>
            <consortium name="The Broad Institute Genome Sequencing Center for Infectious Disease"/>
            <person name="Wu L."/>
            <person name="Ma J."/>
        </authorList>
    </citation>
    <scope>NUCLEOTIDE SEQUENCE [LARGE SCALE GENOMIC DNA]</scope>
    <source>
        <strain evidence="20">JCM 18959</strain>
    </source>
</reference>
<feature type="transmembrane region" description="Helical" evidence="16">
    <location>
        <begin position="88"/>
        <end position="108"/>
    </location>
</feature>
<evidence type="ECO:0000256" key="6">
    <source>
        <dbReference type="ARBA" id="ARBA00022448"/>
    </source>
</evidence>
<dbReference type="SUPFAM" id="SSF52794">
    <property type="entry name" value="PTS system IIB component-like"/>
    <property type="match status" value="1"/>
</dbReference>
<dbReference type="InterPro" id="IPR003501">
    <property type="entry name" value="PTS_EIIB_2/3"/>
</dbReference>
<keyword evidence="9 19" id="KW-0762">Sugar transport</keyword>
<evidence type="ECO:0000256" key="1">
    <source>
        <dbReference type="ARBA" id="ARBA00001655"/>
    </source>
</evidence>
<comment type="catalytic activity">
    <reaction evidence="1">
        <text>D-mannitol(out) + N(pros)-phospho-L-histidyl-[protein] = D-mannitol 1-phosphate(in) + L-histidyl-[protein]</text>
        <dbReference type="Rhea" id="RHEA:33363"/>
        <dbReference type="Rhea" id="RHEA-COMP:9745"/>
        <dbReference type="Rhea" id="RHEA-COMP:9746"/>
        <dbReference type="ChEBI" id="CHEBI:16899"/>
        <dbReference type="ChEBI" id="CHEBI:29979"/>
        <dbReference type="ChEBI" id="CHEBI:61381"/>
        <dbReference type="ChEBI" id="CHEBI:64837"/>
        <dbReference type="EC" id="2.7.1.197"/>
    </reaction>
</comment>
<keyword evidence="11" id="KW-0598">Phosphotransferase system</keyword>
<evidence type="ECO:0000256" key="4">
    <source>
        <dbReference type="ARBA" id="ARBA00011909"/>
    </source>
</evidence>
<gene>
    <name evidence="19" type="ORF">GCM10025760_27850</name>
</gene>
<dbReference type="PANTHER" id="PTHR30181:SF2">
    <property type="entry name" value="PTS SYSTEM MANNITOL-SPECIFIC EIICBA COMPONENT"/>
    <property type="match status" value="1"/>
</dbReference>
<evidence type="ECO:0000256" key="7">
    <source>
        <dbReference type="ARBA" id="ARBA00022475"/>
    </source>
</evidence>
<proteinExistence type="predicted"/>
<dbReference type="CDD" id="cd05567">
    <property type="entry name" value="PTS_IIB_mannitol"/>
    <property type="match status" value="1"/>
</dbReference>
<feature type="domain" description="PTS EIIC type-2" evidence="18">
    <location>
        <begin position="21"/>
        <end position="376"/>
    </location>
</feature>
<dbReference type="InterPro" id="IPR029503">
    <property type="entry name" value="PTS_EIIB_mannitol"/>
</dbReference>
<keyword evidence="6" id="KW-0813">Transport</keyword>
<dbReference type="InterPro" id="IPR013014">
    <property type="entry name" value="PTS_EIIC_2"/>
</dbReference>
<evidence type="ECO:0000313" key="19">
    <source>
        <dbReference type="EMBL" id="GAA5095480.1"/>
    </source>
</evidence>
<evidence type="ECO:0000256" key="16">
    <source>
        <dbReference type="SAM" id="Phobius"/>
    </source>
</evidence>
<comment type="subcellular location">
    <subcellularLocation>
        <location evidence="3">Cell membrane</location>
        <topology evidence="3">Multi-pass membrane protein</topology>
    </subcellularLocation>
</comment>
<keyword evidence="10" id="KW-0808">Transferase</keyword>
<name>A0ABP9MJI7_9MICO</name>
<dbReference type="PROSITE" id="PS51099">
    <property type="entry name" value="PTS_EIIB_TYPE_2"/>
    <property type="match status" value="1"/>
</dbReference>
<feature type="transmembrane region" description="Helical" evidence="16">
    <location>
        <begin position="254"/>
        <end position="278"/>
    </location>
</feature>
<dbReference type="InterPro" id="IPR050893">
    <property type="entry name" value="Sugar_PTS"/>
</dbReference>
<dbReference type="Pfam" id="PF02378">
    <property type="entry name" value="PTS_EIIC"/>
    <property type="match status" value="1"/>
</dbReference>
<keyword evidence="13 16" id="KW-1133">Transmembrane helix</keyword>
<dbReference type="InterPro" id="IPR036095">
    <property type="entry name" value="PTS_EIIB-like_sf"/>
</dbReference>
<dbReference type="Gene3D" id="3.40.50.2300">
    <property type="match status" value="1"/>
</dbReference>
<comment type="function">
    <text evidence="2">The phosphoenolpyruvate-dependent sugar phosphotransferase system (sugar PTS), a major carbohydrate active transport system, catalyzes the phosphorylation of incoming sugar substrates concomitantly with their translocation across the cell membrane. The enzyme II CmtAB PTS system is involved in D-mannitol transport.</text>
</comment>
<dbReference type="EMBL" id="BAABKZ010000002">
    <property type="protein sequence ID" value="GAA5095480.1"/>
    <property type="molecule type" value="Genomic_DNA"/>
</dbReference>
<dbReference type="PANTHER" id="PTHR30181">
    <property type="entry name" value="MANNITOL PERMEASE IIC COMPONENT"/>
    <property type="match status" value="1"/>
</dbReference>
<dbReference type="EC" id="2.7.1.197" evidence="4"/>
<keyword evidence="14 16" id="KW-0472">Membrane</keyword>
<evidence type="ECO:0000256" key="3">
    <source>
        <dbReference type="ARBA" id="ARBA00004651"/>
    </source>
</evidence>
<evidence type="ECO:0000256" key="5">
    <source>
        <dbReference type="ARBA" id="ARBA00021825"/>
    </source>
</evidence>
<keyword evidence="12 16" id="KW-0812">Transmembrane</keyword>
<evidence type="ECO:0000256" key="14">
    <source>
        <dbReference type="ARBA" id="ARBA00023136"/>
    </source>
</evidence>
<feature type="domain" description="PTS EIIB type-2" evidence="17">
    <location>
        <begin position="425"/>
        <end position="520"/>
    </location>
</feature>
<dbReference type="PROSITE" id="PS51104">
    <property type="entry name" value="PTS_EIIC_TYPE_2"/>
    <property type="match status" value="1"/>
</dbReference>
<feature type="transmembrane region" description="Helical" evidence="16">
    <location>
        <begin position="340"/>
        <end position="363"/>
    </location>
</feature>
<accession>A0ABP9MJI7</accession>